<evidence type="ECO:0000313" key="2">
    <source>
        <dbReference type="EMBL" id="RAR50893.1"/>
    </source>
</evidence>
<dbReference type="EMBL" id="QLSV01000001">
    <property type="protein sequence ID" value="RAR50893.1"/>
    <property type="molecule type" value="Genomic_DNA"/>
</dbReference>
<dbReference type="Proteomes" id="UP000249518">
    <property type="component" value="Unassembled WGS sequence"/>
</dbReference>
<proteinExistence type="predicted"/>
<organism evidence="2 3">
    <name type="scientific">Flavobacterium lacus</name>
    <dbReference type="NCBI Taxonomy" id="1353778"/>
    <lineage>
        <taxon>Bacteria</taxon>
        <taxon>Pseudomonadati</taxon>
        <taxon>Bacteroidota</taxon>
        <taxon>Flavobacteriia</taxon>
        <taxon>Flavobacteriales</taxon>
        <taxon>Flavobacteriaceae</taxon>
        <taxon>Flavobacterium</taxon>
    </lineage>
</organism>
<keyword evidence="3" id="KW-1185">Reference proteome</keyword>
<evidence type="ECO:0000256" key="1">
    <source>
        <dbReference type="SAM" id="Phobius"/>
    </source>
</evidence>
<evidence type="ECO:0000313" key="3">
    <source>
        <dbReference type="Proteomes" id="UP000249518"/>
    </source>
</evidence>
<accession>A0A328WXF3</accession>
<reference evidence="2 3" key="1">
    <citation type="submission" date="2018-06" db="EMBL/GenBank/DDBJ databases">
        <title>Genomic Encyclopedia of Type Strains, Phase III (KMG-III): the genomes of soil and plant-associated and newly described type strains.</title>
        <authorList>
            <person name="Whitman W."/>
        </authorList>
    </citation>
    <scope>NUCLEOTIDE SEQUENCE [LARGE SCALE GENOMIC DNA]</scope>
    <source>
        <strain evidence="2 3">CGMCC 1.12504</strain>
    </source>
</reference>
<keyword evidence="1" id="KW-0472">Membrane</keyword>
<gene>
    <name evidence="2" type="ORF">B0I10_10162</name>
</gene>
<name>A0A328WXF3_9FLAO</name>
<protein>
    <submittedName>
        <fullName evidence="2">Uncharacterized protein</fullName>
    </submittedName>
</protein>
<feature type="transmembrane region" description="Helical" evidence="1">
    <location>
        <begin position="32"/>
        <end position="52"/>
    </location>
</feature>
<keyword evidence="1" id="KW-0812">Transmembrane</keyword>
<comment type="caution">
    <text evidence="2">The sequence shown here is derived from an EMBL/GenBank/DDBJ whole genome shotgun (WGS) entry which is preliminary data.</text>
</comment>
<dbReference type="AlphaFoldDB" id="A0A328WXF3"/>
<keyword evidence="1" id="KW-1133">Transmembrane helix</keyword>
<sequence length="257" mass="30339">MYLEILCLPKINLNLVPNLAKRRKVRGNFKKMKYKLTIFIIVIISLIAYNLFIRKNEDSKFESEQIVYFPIKQINKDSIINIYSKDYVRYIFTKNTTENYILKMIEEYGELNGEEDAKLYDFGISTYGDWKIIQVDKNLSFYAYHNLVGWFFGYEENPEIPEFSIGFAKNIENVNYDYIFHLDPENERGDTGIGVFDNGKSFFIYLPDAYEENGNLTVTDKIKLSKTEKIEFISNEGLEISKINDLNFSIHKIKMYH</sequence>